<gene>
    <name evidence="2" type="ORF">SCD90_13875</name>
</gene>
<dbReference type="EMBL" id="JAXAFJ010000009">
    <property type="protein sequence ID" value="MDX6807155.1"/>
    <property type="molecule type" value="Genomic_DNA"/>
</dbReference>
<keyword evidence="1" id="KW-1133">Transmembrane helix</keyword>
<organism evidence="2 3">
    <name type="scientific">Terrihabitans rhizophilus</name>
    <dbReference type="NCBI Taxonomy" id="3092662"/>
    <lineage>
        <taxon>Bacteria</taxon>
        <taxon>Pseudomonadati</taxon>
        <taxon>Pseudomonadota</taxon>
        <taxon>Alphaproteobacteria</taxon>
        <taxon>Hyphomicrobiales</taxon>
        <taxon>Terrihabitans</taxon>
    </lineage>
</organism>
<evidence type="ECO:0000313" key="3">
    <source>
        <dbReference type="Proteomes" id="UP001274321"/>
    </source>
</evidence>
<keyword evidence="3" id="KW-1185">Reference proteome</keyword>
<dbReference type="RefSeq" id="WP_319845277.1">
    <property type="nucleotide sequence ID" value="NZ_JAXAFJ010000009.1"/>
</dbReference>
<evidence type="ECO:0000256" key="1">
    <source>
        <dbReference type="SAM" id="Phobius"/>
    </source>
</evidence>
<comment type="caution">
    <text evidence="2">The sequence shown here is derived from an EMBL/GenBank/DDBJ whole genome shotgun (WGS) entry which is preliminary data.</text>
</comment>
<evidence type="ECO:0000313" key="2">
    <source>
        <dbReference type="EMBL" id="MDX6807155.1"/>
    </source>
</evidence>
<proteinExistence type="predicted"/>
<feature type="transmembrane region" description="Helical" evidence="1">
    <location>
        <begin position="34"/>
        <end position="55"/>
    </location>
</feature>
<accession>A0ABU4RQN0</accession>
<protein>
    <submittedName>
        <fullName evidence="2">Uncharacterized protein</fullName>
    </submittedName>
</protein>
<feature type="transmembrane region" description="Helical" evidence="1">
    <location>
        <begin position="7"/>
        <end position="28"/>
    </location>
</feature>
<feature type="transmembrane region" description="Helical" evidence="1">
    <location>
        <begin position="92"/>
        <end position="113"/>
    </location>
</feature>
<feature type="transmembrane region" description="Helical" evidence="1">
    <location>
        <begin position="67"/>
        <end position="86"/>
    </location>
</feature>
<sequence length="123" mass="13293">MSQSAPKILIGGFIIMSAASLLVLGKWISLALPFMALLTMAVVTFAGARAFYPFVDAWKLGSSKVAYYALNVLLYVEVSLLLNSSVTAFYEPAWGMLILAPLLGYMAVLGLKVRQSSSEPGRR</sequence>
<dbReference type="Proteomes" id="UP001274321">
    <property type="component" value="Unassembled WGS sequence"/>
</dbReference>
<reference evidence="2 3" key="1">
    <citation type="submission" date="2023-11" db="EMBL/GenBank/DDBJ databases">
        <authorList>
            <person name="Bao R."/>
        </authorList>
    </citation>
    <scope>NUCLEOTIDE SEQUENCE [LARGE SCALE GENOMIC DNA]</scope>
    <source>
        <strain evidence="2 3">PJ23</strain>
    </source>
</reference>
<keyword evidence="1" id="KW-0812">Transmembrane</keyword>
<name>A0ABU4RQN0_9HYPH</name>
<keyword evidence="1" id="KW-0472">Membrane</keyword>